<organism evidence="2 3">
    <name type="scientific">Burkholderia dolosa</name>
    <dbReference type="NCBI Taxonomy" id="152500"/>
    <lineage>
        <taxon>Bacteria</taxon>
        <taxon>Pseudomonadati</taxon>
        <taxon>Pseudomonadota</taxon>
        <taxon>Betaproteobacteria</taxon>
        <taxon>Burkholderiales</taxon>
        <taxon>Burkholderiaceae</taxon>
        <taxon>Burkholderia</taxon>
        <taxon>Burkholderia cepacia complex</taxon>
    </lineage>
</organism>
<evidence type="ECO:0000256" key="1">
    <source>
        <dbReference type="SAM" id="Phobius"/>
    </source>
</evidence>
<feature type="transmembrane region" description="Helical" evidence="1">
    <location>
        <begin position="21"/>
        <end position="41"/>
    </location>
</feature>
<accession>A0A892I1L3</accession>
<reference evidence="2 3" key="1">
    <citation type="submission" date="2021-02" db="EMBL/GenBank/DDBJ databases">
        <title>FDA dAtabase for Regulatory Grade micrObial Sequences (FDA-ARGOS): Supporting development and validation of Infectious Disease Dx tests.</title>
        <authorList>
            <person name="Minogue T."/>
            <person name="Wolcott M."/>
            <person name="Wasieloski L."/>
            <person name="Aguilar W."/>
            <person name="Moore D."/>
            <person name="Jaissle J."/>
            <person name="Tallon L."/>
            <person name="Sadzewicz L."/>
            <person name="Zhao X."/>
            <person name="Boylan J."/>
            <person name="Ott S."/>
            <person name="Bowen H."/>
            <person name="Vavikolanu K."/>
            <person name="Mehta A."/>
            <person name="Aluvathingal J."/>
            <person name="Nadendla S."/>
            <person name="Yan Y."/>
            <person name="Sichtig H."/>
        </authorList>
    </citation>
    <scope>NUCLEOTIDE SEQUENCE [LARGE SCALE GENOMIC DNA]</scope>
    <source>
        <strain evidence="2 3">FDAARGOS_1272</strain>
    </source>
</reference>
<dbReference type="GeneID" id="93127764"/>
<evidence type="ECO:0000313" key="2">
    <source>
        <dbReference type="EMBL" id="QRO76985.1"/>
    </source>
</evidence>
<evidence type="ECO:0000313" key="3">
    <source>
        <dbReference type="Proteomes" id="UP000625568"/>
    </source>
</evidence>
<dbReference type="AlphaFoldDB" id="A0A892I1L3"/>
<keyword evidence="1" id="KW-0472">Membrane</keyword>
<dbReference type="Proteomes" id="UP000625568">
    <property type="component" value="Chromosome 1"/>
</dbReference>
<keyword evidence="3" id="KW-1185">Reference proteome</keyword>
<name>A0A892I1L3_9BURK</name>
<dbReference type="RefSeq" id="WP_165802996.1">
    <property type="nucleotide sequence ID" value="NZ_CABVPR010000006.1"/>
</dbReference>
<keyword evidence="1" id="KW-1133">Transmembrane helix</keyword>
<dbReference type="EMBL" id="CP069482">
    <property type="protein sequence ID" value="QRO76985.1"/>
    <property type="molecule type" value="Genomic_DNA"/>
</dbReference>
<sequence length="47" mass="5136">MSRFTDHAALFERRHPRAARALVVAILAAVALLAVAVDSLTKHWGIL</sequence>
<gene>
    <name evidence="2" type="ORF">I6K02_13975</name>
</gene>
<keyword evidence="1" id="KW-0812">Transmembrane</keyword>
<proteinExistence type="predicted"/>
<protein>
    <submittedName>
        <fullName evidence="2">Uncharacterized protein</fullName>
    </submittedName>
</protein>